<dbReference type="Proteomes" id="UP000070226">
    <property type="component" value="Unassembled WGS sequence"/>
</dbReference>
<dbReference type="SUPFAM" id="SSF111369">
    <property type="entry name" value="HlyD-like secretion proteins"/>
    <property type="match status" value="1"/>
</dbReference>
<dbReference type="GO" id="GO:1990281">
    <property type="term" value="C:efflux pump complex"/>
    <property type="evidence" value="ECO:0007669"/>
    <property type="project" value="TreeGrafter"/>
</dbReference>
<dbReference type="Gene3D" id="2.40.50.100">
    <property type="match status" value="1"/>
</dbReference>
<proteinExistence type="inferred from homology"/>
<dbReference type="PANTHER" id="PTHR30469">
    <property type="entry name" value="MULTIDRUG RESISTANCE PROTEIN MDTA"/>
    <property type="match status" value="1"/>
</dbReference>
<feature type="domain" description="Multidrug resistance protein MdtA-like barrel-sandwich hybrid" evidence="3">
    <location>
        <begin position="66"/>
        <end position="194"/>
    </location>
</feature>
<sequence>MKELFQKHRKRIIGGVIAICLLGGGGYYYVHTNDSAQTQQKYTTGRVEKGDVKTSISATGTINPVNYVDVSTNVAGKLEKVLVKENDHVTQGQIIAYIDTRQLQAQVDNAKAALDKARLDMNRYKALIDQNAVAAQTYDDAVTAYEQAQSTYDRVSADLSDATITAPMSGTVVGTPLKAGQTISTGISTQMIIATIADLSDLEIYLTVDETDIGNVKNGSKVEFTVDSKPGQTFTGYVSEIAKGTKGNMGVTSNSVVYYTVKVSIPADISSNFLPSMTARATIFGDDIKNTLVVPLTAVRTDKQGEYVYVIKDGQPVRTAVSTGVTGDTNVQILSGVSEGDEIIVSGDVTSPKNNSHGPF</sequence>
<dbReference type="Gene3D" id="2.40.30.170">
    <property type="match status" value="1"/>
</dbReference>
<reference evidence="6 7" key="1">
    <citation type="submission" date="2016-01" db="EMBL/GenBank/DDBJ databases">
        <authorList>
            <person name="Oliw E.H."/>
        </authorList>
    </citation>
    <scope>NUCLEOTIDE SEQUENCE [LARGE SCALE GENOMIC DNA]</scope>
    <source>
        <strain evidence="6 7">CMW7756B</strain>
    </source>
</reference>
<evidence type="ECO:0000259" key="4">
    <source>
        <dbReference type="Pfam" id="PF25989"/>
    </source>
</evidence>
<feature type="domain" description="Multidrug resistance protein MdtA-like alpha-helical hairpin" evidence="2">
    <location>
        <begin position="101"/>
        <end position="164"/>
    </location>
</feature>
<feature type="domain" description="YknX-like beta-barrel" evidence="5">
    <location>
        <begin position="204"/>
        <end position="269"/>
    </location>
</feature>
<dbReference type="PANTHER" id="PTHR30469:SF33">
    <property type="entry name" value="SLR1207 PROTEIN"/>
    <property type="match status" value="1"/>
</dbReference>
<comment type="similarity">
    <text evidence="1">Belongs to the membrane fusion protein (MFP) (TC 8.A.1) family.</text>
</comment>
<evidence type="ECO:0000313" key="7">
    <source>
        <dbReference type="Proteomes" id="UP000070226"/>
    </source>
</evidence>
<dbReference type="InterPro" id="IPR058637">
    <property type="entry name" value="YknX-like_C"/>
</dbReference>
<comment type="caution">
    <text evidence="6">The sequence shown here is derived from an EMBL/GenBank/DDBJ whole genome shotgun (WGS) entry which is preliminary data.</text>
</comment>
<name>A0A133S379_9FIRM</name>
<dbReference type="AlphaFoldDB" id="A0A133S379"/>
<gene>
    <name evidence="6" type="ORF">HMPREF3233_01466</name>
</gene>
<evidence type="ECO:0000313" key="6">
    <source>
        <dbReference type="EMBL" id="KXA62903.1"/>
    </source>
</evidence>
<dbReference type="InterPro" id="IPR058636">
    <property type="entry name" value="Beta-barrel_YknX"/>
</dbReference>
<dbReference type="InterPro" id="IPR058625">
    <property type="entry name" value="MdtA-like_BSH"/>
</dbReference>
<organism evidence="6">
    <name type="scientific">Veillonella atypica</name>
    <dbReference type="NCBI Taxonomy" id="39777"/>
    <lineage>
        <taxon>Bacteria</taxon>
        <taxon>Bacillati</taxon>
        <taxon>Bacillota</taxon>
        <taxon>Negativicutes</taxon>
        <taxon>Veillonellales</taxon>
        <taxon>Veillonellaceae</taxon>
        <taxon>Veillonella</taxon>
    </lineage>
</organism>
<evidence type="ECO:0000259" key="3">
    <source>
        <dbReference type="Pfam" id="PF25917"/>
    </source>
</evidence>
<protein>
    <submittedName>
        <fullName evidence="6">Efflux transporter, RND family, MFP subunit</fullName>
    </submittedName>
</protein>
<dbReference type="PATRIC" id="fig|39777.7.peg.1432"/>
<dbReference type="NCBIfam" id="TIGR01730">
    <property type="entry name" value="RND_mfp"/>
    <property type="match status" value="1"/>
</dbReference>
<dbReference type="Pfam" id="PF25876">
    <property type="entry name" value="HH_MFP_RND"/>
    <property type="match status" value="1"/>
</dbReference>
<dbReference type="Gene3D" id="2.40.420.20">
    <property type="match status" value="1"/>
</dbReference>
<evidence type="ECO:0000259" key="2">
    <source>
        <dbReference type="Pfam" id="PF25876"/>
    </source>
</evidence>
<dbReference type="Pfam" id="PF25917">
    <property type="entry name" value="BSH_RND"/>
    <property type="match status" value="1"/>
</dbReference>
<dbReference type="EMBL" id="LRQT01000079">
    <property type="protein sequence ID" value="KXA62903.1"/>
    <property type="molecule type" value="Genomic_DNA"/>
</dbReference>
<dbReference type="RefSeq" id="WP_005376069.1">
    <property type="nucleotide sequence ID" value="NZ_CALLHQ010000005.1"/>
</dbReference>
<dbReference type="InterPro" id="IPR058624">
    <property type="entry name" value="MdtA-like_HH"/>
</dbReference>
<accession>A0A133S379</accession>
<dbReference type="GO" id="GO:0015562">
    <property type="term" value="F:efflux transmembrane transporter activity"/>
    <property type="evidence" value="ECO:0007669"/>
    <property type="project" value="TreeGrafter"/>
</dbReference>
<dbReference type="Pfam" id="PF25989">
    <property type="entry name" value="YknX_C"/>
    <property type="match status" value="1"/>
</dbReference>
<feature type="domain" description="YknX-like C-terminal permuted SH3-like" evidence="4">
    <location>
        <begin position="292"/>
        <end position="347"/>
    </location>
</feature>
<dbReference type="Gene3D" id="1.10.287.470">
    <property type="entry name" value="Helix hairpin bin"/>
    <property type="match status" value="1"/>
</dbReference>
<dbReference type="Pfam" id="PF25990">
    <property type="entry name" value="Beta-barrel_YknX"/>
    <property type="match status" value="1"/>
</dbReference>
<evidence type="ECO:0000256" key="1">
    <source>
        <dbReference type="ARBA" id="ARBA00009477"/>
    </source>
</evidence>
<evidence type="ECO:0000259" key="5">
    <source>
        <dbReference type="Pfam" id="PF25990"/>
    </source>
</evidence>
<dbReference type="STRING" id="39777.B7L28_05285"/>
<dbReference type="InterPro" id="IPR006143">
    <property type="entry name" value="RND_pump_MFP"/>
</dbReference>